<feature type="domain" description="HTH marR-type" evidence="4">
    <location>
        <begin position="4"/>
        <end position="135"/>
    </location>
</feature>
<evidence type="ECO:0000256" key="1">
    <source>
        <dbReference type="ARBA" id="ARBA00023015"/>
    </source>
</evidence>
<dbReference type="Pfam" id="PF01047">
    <property type="entry name" value="MarR"/>
    <property type="match status" value="1"/>
</dbReference>
<protein>
    <submittedName>
        <fullName evidence="5">MarR family transcriptional regulator</fullName>
    </submittedName>
</protein>
<dbReference type="InterPro" id="IPR000835">
    <property type="entry name" value="HTH_MarR-typ"/>
</dbReference>
<dbReference type="AlphaFoldDB" id="A0A845F3A9"/>
<evidence type="ECO:0000256" key="2">
    <source>
        <dbReference type="ARBA" id="ARBA00023125"/>
    </source>
</evidence>
<dbReference type="PANTHER" id="PTHR42756:SF1">
    <property type="entry name" value="TRANSCRIPTIONAL REPRESSOR OF EMRAB OPERON"/>
    <property type="match status" value="1"/>
</dbReference>
<dbReference type="GO" id="GO:0003700">
    <property type="term" value="F:DNA-binding transcription factor activity"/>
    <property type="evidence" value="ECO:0007669"/>
    <property type="project" value="InterPro"/>
</dbReference>
<keyword evidence="3" id="KW-0804">Transcription</keyword>
<dbReference type="InterPro" id="IPR036390">
    <property type="entry name" value="WH_DNA-bd_sf"/>
</dbReference>
<dbReference type="Gene3D" id="1.10.10.10">
    <property type="entry name" value="Winged helix-like DNA-binding domain superfamily/Winged helix DNA-binding domain"/>
    <property type="match status" value="1"/>
</dbReference>
<evidence type="ECO:0000313" key="6">
    <source>
        <dbReference type="Proteomes" id="UP000447833"/>
    </source>
</evidence>
<dbReference type="GO" id="GO:0003677">
    <property type="term" value="F:DNA binding"/>
    <property type="evidence" value="ECO:0007669"/>
    <property type="project" value="UniProtKB-KW"/>
</dbReference>
<dbReference type="PANTHER" id="PTHR42756">
    <property type="entry name" value="TRANSCRIPTIONAL REGULATOR, MARR"/>
    <property type="match status" value="1"/>
</dbReference>
<organism evidence="5 6">
    <name type="scientific">Guptibacillus hwajinpoensis</name>
    <dbReference type="NCBI Taxonomy" id="208199"/>
    <lineage>
        <taxon>Bacteria</taxon>
        <taxon>Bacillati</taxon>
        <taxon>Bacillota</taxon>
        <taxon>Bacilli</taxon>
        <taxon>Bacillales</taxon>
        <taxon>Guptibacillaceae</taxon>
        <taxon>Guptibacillus</taxon>
    </lineage>
</organism>
<reference evidence="5 6" key="1">
    <citation type="submission" date="2019-11" db="EMBL/GenBank/DDBJ databases">
        <title>Genome sequences of 17 halophilic strains isolated from different environments.</title>
        <authorList>
            <person name="Furrow R.E."/>
        </authorList>
    </citation>
    <scope>NUCLEOTIDE SEQUENCE [LARGE SCALE GENOMIC DNA]</scope>
    <source>
        <strain evidence="5 6">22506_14_FS</strain>
    </source>
</reference>
<evidence type="ECO:0000259" key="4">
    <source>
        <dbReference type="PROSITE" id="PS50995"/>
    </source>
</evidence>
<dbReference type="RefSeq" id="WP_160920634.1">
    <property type="nucleotide sequence ID" value="NZ_WMEY01000006.1"/>
</dbReference>
<dbReference type="SMART" id="SM00347">
    <property type="entry name" value="HTH_MARR"/>
    <property type="match status" value="1"/>
</dbReference>
<evidence type="ECO:0000256" key="3">
    <source>
        <dbReference type="ARBA" id="ARBA00023163"/>
    </source>
</evidence>
<dbReference type="InterPro" id="IPR036388">
    <property type="entry name" value="WH-like_DNA-bd_sf"/>
</dbReference>
<dbReference type="PROSITE" id="PS50995">
    <property type="entry name" value="HTH_MARR_2"/>
    <property type="match status" value="1"/>
</dbReference>
<dbReference type="SUPFAM" id="SSF46785">
    <property type="entry name" value="Winged helix' DNA-binding domain"/>
    <property type="match status" value="1"/>
</dbReference>
<name>A0A845F3A9_9BACL</name>
<dbReference type="Proteomes" id="UP000447833">
    <property type="component" value="Unassembled WGS sequence"/>
</dbReference>
<sequence length="144" mass="17162">MISTSDIFHNLHQQVRFITKEVNELLKHYHLYSSQWTILYCLDQFGPMKQTDIWKYLNVEAPTTTRTLVRMEKSNWITRTEGSDKRERIVRLTQEAEDLLPVIKESIQKLEVSLLSQLSFEEQAHFYYLLKQIGAKKGEEQHVY</sequence>
<comment type="caution">
    <text evidence="5">The sequence shown here is derived from an EMBL/GenBank/DDBJ whole genome shotgun (WGS) entry which is preliminary data.</text>
</comment>
<dbReference type="EMBL" id="WMEY01000006">
    <property type="protein sequence ID" value="MYL65270.1"/>
    <property type="molecule type" value="Genomic_DNA"/>
</dbReference>
<keyword evidence="2" id="KW-0238">DNA-binding</keyword>
<dbReference type="PRINTS" id="PR00598">
    <property type="entry name" value="HTHMARR"/>
</dbReference>
<keyword evidence="1" id="KW-0805">Transcription regulation</keyword>
<accession>A0A845F3A9</accession>
<gene>
    <name evidence="5" type="ORF">GLW07_18085</name>
</gene>
<proteinExistence type="predicted"/>
<evidence type="ECO:0000313" key="5">
    <source>
        <dbReference type="EMBL" id="MYL65270.1"/>
    </source>
</evidence>